<gene>
    <name evidence="1" type="ORF">HPB51_018997</name>
</gene>
<name>A0A9J6D665_RHIMP</name>
<sequence>MPCSYKHISSIESVGYHADVRNSHATLQLTVQANELDIWWSLSRPSPLLFLIQGSAGRPFFDQAFLKFGSSGAKIVHFWGSEKPWAQVYDWSKSQVHPSPDSPHRPEHLQMWCVCRQLRTSVAPN</sequence>
<dbReference type="AlphaFoldDB" id="A0A9J6D665"/>
<organism evidence="1 2">
    <name type="scientific">Rhipicephalus microplus</name>
    <name type="common">Cattle tick</name>
    <name type="synonym">Boophilus microplus</name>
    <dbReference type="NCBI Taxonomy" id="6941"/>
    <lineage>
        <taxon>Eukaryota</taxon>
        <taxon>Metazoa</taxon>
        <taxon>Ecdysozoa</taxon>
        <taxon>Arthropoda</taxon>
        <taxon>Chelicerata</taxon>
        <taxon>Arachnida</taxon>
        <taxon>Acari</taxon>
        <taxon>Parasitiformes</taxon>
        <taxon>Ixodida</taxon>
        <taxon>Ixodoidea</taxon>
        <taxon>Ixodidae</taxon>
        <taxon>Rhipicephalinae</taxon>
        <taxon>Rhipicephalus</taxon>
        <taxon>Boophilus</taxon>
    </lineage>
</organism>
<dbReference type="Proteomes" id="UP000821866">
    <property type="component" value="Chromosome 9"/>
</dbReference>
<reference evidence="1" key="1">
    <citation type="journal article" date="2020" name="Cell">
        <title>Large-Scale Comparative Analyses of Tick Genomes Elucidate Their Genetic Diversity and Vector Capacities.</title>
        <authorList>
            <consortium name="Tick Genome and Microbiome Consortium (TIGMIC)"/>
            <person name="Jia N."/>
            <person name="Wang J."/>
            <person name="Shi W."/>
            <person name="Du L."/>
            <person name="Sun Y."/>
            <person name="Zhan W."/>
            <person name="Jiang J.F."/>
            <person name="Wang Q."/>
            <person name="Zhang B."/>
            <person name="Ji P."/>
            <person name="Bell-Sakyi L."/>
            <person name="Cui X.M."/>
            <person name="Yuan T.T."/>
            <person name="Jiang B.G."/>
            <person name="Yang W.F."/>
            <person name="Lam T.T."/>
            <person name="Chang Q.C."/>
            <person name="Ding S.J."/>
            <person name="Wang X.J."/>
            <person name="Zhu J.G."/>
            <person name="Ruan X.D."/>
            <person name="Zhao L."/>
            <person name="Wei J.T."/>
            <person name="Ye R.Z."/>
            <person name="Que T.C."/>
            <person name="Du C.H."/>
            <person name="Zhou Y.H."/>
            <person name="Cheng J.X."/>
            <person name="Dai P.F."/>
            <person name="Guo W.B."/>
            <person name="Han X.H."/>
            <person name="Huang E.J."/>
            <person name="Li L.F."/>
            <person name="Wei W."/>
            <person name="Gao Y.C."/>
            <person name="Liu J.Z."/>
            <person name="Shao H.Z."/>
            <person name="Wang X."/>
            <person name="Wang C.C."/>
            <person name="Yang T.C."/>
            <person name="Huo Q.B."/>
            <person name="Li W."/>
            <person name="Chen H.Y."/>
            <person name="Chen S.E."/>
            <person name="Zhou L.G."/>
            <person name="Ni X.B."/>
            <person name="Tian J.H."/>
            <person name="Sheng Y."/>
            <person name="Liu T."/>
            <person name="Pan Y.S."/>
            <person name="Xia L.Y."/>
            <person name="Li J."/>
            <person name="Zhao F."/>
            <person name="Cao W.C."/>
        </authorList>
    </citation>
    <scope>NUCLEOTIDE SEQUENCE</scope>
    <source>
        <strain evidence="1">Rmic-2018</strain>
    </source>
</reference>
<proteinExistence type="predicted"/>
<protein>
    <submittedName>
        <fullName evidence="1">Uncharacterized protein</fullName>
    </submittedName>
</protein>
<accession>A0A9J6D665</accession>
<dbReference type="EMBL" id="JABSTU010000011">
    <property type="protein sequence ID" value="KAH8009686.1"/>
    <property type="molecule type" value="Genomic_DNA"/>
</dbReference>
<keyword evidence="2" id="KW-1185">Reference proteome</keyword>
<comment type="caution">
    <text evidence="1">The sequence shown here is derived from an EMBL/GenBank/DDBJ whole genome shotgun (WGS) entry which is preliminary data.</text>
</comment>
<evidence type="ECO:0000313" key="1">
    <source>
        <dbReference type="EMBL" id="KAH8009686.1"/>
    </source>
</evidence>
<reference evidence="1" key="2">
    <citation type="submission" date="2021-09" db="EMBL/GenBank/DDBJ databases">
        <authorList>
            <person name="Jia N."/>
            <person name="Wang J."/>
            <person name="Shi W."/>
            <person name="Du L."/>
            <person name="Sun Y."/>
            <person name="Zhan W."/>
            <person name="Jiang J."/>
            <person name="Wang Q."/>
            <person name="Zhang B."/>
            <person name="Ji P."/>
            <person name="Sakyi L.B."/>
            <person name="Cui X."/>
            <person name="Yuan T."/>
            <person name="Jiang B."/>
            <person name="Yang W."/>
            <person name="Lam T.T.-Y."/>
            <person name="Chang Q."/>
            <person name="Ding S."/>
            <person name="Wang X."/>
            <person name="Zhu J."/>
            <person name="Ruan X."/>
            <person name="Zhao L."/>
            <person name="Wei J."/>
            <person name="Que T."/>
            <person name="Du C."/>
            <person name="Cheng J."/>
            <person name="Dai P."/>
            <person name="Han X."/>
            <person name="Huang E."/>
            <person name="Gao Y."/>
            <person name="Liu J."/>
            <person name="Shao H."/>
            <person name="Ye R."/>
            <person name="Li L."/>
            <person name="Wei W."/>
            <person name="Wang X."/>
            <person name="Wang C."/>
            <person name="Huo Q."/>
            <person name="Li W."/>
            <person name="Guo W."/>
            <person name="Chen H."/>
            <person name="Chen S."/>
            <person name="Zhou L."/>
            <person name="Zhou L."/>
            <person name="Ni X."/>
            <person name="Tian J."/>
            <person name="Zhou Y."/>
            <person name="Sheng Y."/>
            <person name="Liu T."/>
            <person name="Pan Y."/>
            <person name="Xia L."/>
            <person name="Li J."/>
            <person name="Zhao F."/>
            <person name="Cao W."/>
        </authorList>
    </citation>
    <scope>NUCLEOTIDE SEQUENCE</scope>
    <source>
        <strain evidence="1">Rmic-2018</strain>
        <tissue evidence="1">Larvae</tissue>
    </source>
</reference>
<evidence type="ECO:0000313" key="2">
    <source>
        <dbReference type="Proteomes" id="UP000821866"/>
    </source>
</evidence>
<dbReference type="VEuPathDB" id="VectorBase:LOC119178002"/>